<dbReference type="GO" id="GO:0015658">
    <property type="term" value="F:branched-chain amino acid transmembrane transporter activity"/>
    <property type="evidence" value="ECO:0007669"/>
    <property type="project" value="InterPro"/>
</dbReference>
<dbReference type="STRING" id="155974.SAMN04487818_108329"/>
<feature type="transmembrane region" description="Helical" evidence="6">
    <location>
        <begin position="521"/>
        <end position="543"/>
    </location>
</feature>
<evidence type="ECO:0000256" key="3">
    <source>
        <dbReference type="ARBA" id="ARBA00022692"/>
    </source>
</evidence>
<evidence type="ECO:0000256" key="4">
    <source>
        <dbReference type="ARBA" id="ARBA00022989"/>
    </source>
</evidence>
<dbReference type="EMBL" id="FOGI01000008">
    <property type="protein sequence ID" value="SES20471.1"/>
    <property type="molecule type" value="Genomic_DNA"/>
</dbReference>
<feature type="transmembrane region" description="Helical" evidence="6">
    <location>
        <begin position="91"/>
        <end position="113"/>
    </location>
</feature>
<reference evidence="8" key="1">
    <citation type="submission" date="2016-10" db="EMBL/GenBank/DDBJ databases">
        <authorList>
            <person name="Varghese N."/>
            <person name="Submissions S."/>
        </authorList>
    </citation>
    <scope>NUCLEOTIDE SEQUENCE [LARGE SCALE GENOMIC DNA]</scope>
    <source>
        <strain evidence="8">DSM 44260</strain>
    </source>
</reference>
<feature type="transmembrane region" description="Helical" evidence="6">
    <location>
        <begin position="555"/>
        <end position="572"/>
    </location>
</feature>
<dbReference type="PANTHER" id="PTHR30482:SF10">
    <property type="entry name" value="HIGH-AFFINITY BRANCHED-CHAIN AMINO ACID TRANSPORT PROTEIN BRAE"/>
    <property type="match status" value="1"/>
</dbReference>
<sequence length="612" mass="64142">MKEWIEYPDGWIWLGQVLLAIAVVIGVVYVLRLGWRAASAFLATRPALDRPLGLTGGVIAVVGALLPWVTFRLNDGPYPDKATLQFFDAPFALSGFRLHTLVLGVLAIVVLFLPLPRRRVLRALGLGAIGIALVNILFPVIDGGGLGAITSDGENFAFGGIATLVAGLLLLFAAKTGGVLEPVPHWKSAVPRLVAYAVLVISFVVLLLVVAMMLNAGGQGGVGNPYAGPIFLSLLAFLAGVLGALQAIGLTTWISALSDQHKWFSVVVLLLVALGLPFTEAGTDYWMTTAANIGVYAATAIGLNIVVGLAGLLDLGYVAFLGIGAFVAANFSGAAAAAFDIELPFVVAAIIAAVVAGIFGAVVGSPTLRVRGDYLAIVTLAFGEIFKKAAQNNIGDLTGGANAIPNVPPINWFGQSFDKPLTIGSVELPSGVLYYVLIIVLVALVMVVFANLKNSRIGRAWIAIREDEDAARAMGIKTGQAKILAFLIGATLAGLAGAVFAHKTSTVAYDSFQFIESVTLLAAVILGGMGSIPGAVLGAALLLVLPEKLREFSDYRLMLFGLALVLIMRFRPQGLVPDRHRRAELADEGADGVPIEELNVHDTPGDEKAVTR</sequence>
<keyword evidence="2" id="KW-1003">Cell membrane</keyword>
<feature type="transmembrane region" description="Helical" evidence="6">
    <location>
        <begin position="317"/>
        <end position="339"/>
    </location>
</feature>
<dbReference type="Proteomes" id="UP000199051">
    <property type="component" value="Unassembled WGS sequence"/>
</dbReference>
<feature type="transmembrane region" description="Helical" evidence="6">
    <location>
        <begin position="285"/>
        <end position="310"/>
    </location>
</feature>
<keyword evidence="3 6" id="KW-0812">Transmembrane</keyword>
<dbReference type="Pfam" id="PF02653">
    <property type="entry name" value="BPD_transp_2"/>
    <property type="match status" value="1"/>
</dbReference>
<protein>
    <submittedName>
        <fullName evidence="7">Branched-chain amino acid transport system permease protein</fullName>
    </submittedName>
</protein>
<feature type="transmembrane region" description="Helical" evidence="6">
    <location>
        <begin position="52"/>
        <end position="71"/>
    </location>
</feature>
<dbReference type="AlphaFoldDB" id="A0A1H9VFZ7"/>
<feature type="transmembrane region" description="Helical" evidence="6">
    <location>
        <begin position="12"/>
        <end position="31"/>
    </location>
</feature>
<evidence type="ECO:0000256" key="5">
    <source>
        <dbReference type="ARBA" id="ARBA00023136"/>
    </source>
</evidence>
<dbReference type="CDD" id="cd06581">
    <property type="entry name" value="TM_PBP1_LivM_like"/>
    <property type="match status" value="1"/>
</dbReference>
<evidence type="ECO:0000256" key="1">
    <source>
        <dbReference type="ARBA" id="ARBA00004651"/>
    </source>
</evidence>
<feature type="transmembrane region" description="Helical" evidence="6">
    <location>
        <begin position="193"/>
        <end position="214"/>
    </location>
</feature>
<feature type="transmembrane region" description="Helical" evidence="6">
    <location>
        <begin position="483"/>
        <end position="501"/>
    </location>
</feature>
<dbReference type="GO" id="GO:0005886">
    <property type="term" value="C:plasma membrane"/>
    <property type="evidence" value="ECO:0007669"/>
    <property type="project" value="UniProtKB-SubCell"/>
</dbReference>
<feature type="transmembrane region" description="Helical" evidence="6">
    <location>
        <begin position="345"/>
        <end position="365"/>
    </location>
</feature>
<proteinExistence type="predicted"/>
<dbReference type="InterPro" id="IPR001851">
    <property type="entry name" value="ABC_transp_permease"/>
</dbReference>
<comment type="subcellular location">
    <subcellularLocation>
        <location evidence="1">Cell membrane</location>
        <topology evidence="1">Multi-pass membrane protein</topology>
    </subcellularLocation>
</comment>
<organism evidence="7 8">
    <name type="scientific">Actinokineospora terrae</name>
    <dbReference type="NCBI Taxonomy" id="155974"/>
    <lineage>
        <taxon>Bacteria</taxon>
        <taxon>Bacillati</taxon>
        <taxon>Actinomycetota</taxon>
        <taxon>Actinomycetes</taxon>
        <taxon>Pseudonocardiales</taxon>
        <taxon>Pseudonocardiaceae</taxon>
        <taxon>Actinokineospora</taxon>
    </lineage>
</organism>
<evidence type="ECO:0000313" key="8">
    <source>
        <dbReference type="Proteomes" id="UP000199051"/>
    </source>
</evidence>
<evidence type="ECO:0000256" key="2">
    <source>
        <dbReference type="ARBA" id="ARBA00022475"/>
    </source>
</evidence>
<gene>
    <name evidence="7" type="ORF">SAMN04487818_108329</name>
</gene>
<accession>A0A1H9VFZ7</accession>
<keyword evidence="4 6" id="KW-1133">Transmembrane helix</keyword>
<feature type="transmembrane region" description="Helical" evidence="6">
    <location>
        <begin position="432"/>
        <end position="452"/>
    </location>
</feature>
<dbReference type="PANTHER" id="PTHR30482">
    <property type="entry name" value="HIGH-AFFINITY BRANCHED-CHAIN AMINO ACID TRANSPORT SYSTEM PERMEASE"/>
    <property type="match status" value="1"/>
</dbReference>
<dbReference type="InterPro" id="IPR043428">
    <property type="entry name" value="LivM-like"/>
</dbReference>
<dbReference type="RefSeq" id="WP_092780787.1">
    <property type="nucleotide sequence ID" value="NZ_FOGI01000008.1"/>
</dbReference>
<name>A0A1H9VFZ7_9PSEU</name>
<evidence type="ECO:0000313" key="7">
    <source>
        <dbReference type="EMBL" id="SES20471.1"/>
    </source>
</evidence>
<feature type="transmembrane region" description="Helical" evidence="6">
    <location>
        <begin position="226"/>
        <end position="251"/>
    </location>
</feature>
<feature type="transmembrane region" description="Helical" evidence="6">
    <location>
        <begin position="156"/>
        <end position="173"/>
    </location>
</feature>
<keyword evidence="5 6" id="KW-0472">Membrane</keyword>
<feature type="transmembrane region" description="Helical" evidence="6">
    <location>
        <begin position="263"/>
        <end position="279"/>
    </location>
</feature>
<keyword evidence="8" id="KW-1185">Reference proteome</keyword>
<evidence type="ECO:0000256" key="6">
    <source>
        <dbReference type="SAM" id="Phobius"/>
    </source>
</evidence>
<feature type="transmembrane region" description="Helical" evidence="6">
    <location>
        <begin position="120"/>
        <end position="141"/>
    </location>
</feature>